<gene>
    <name evidence="2" type="ORF">VN24_14390</name>
</gene>
<dbReference type="Pfam" id="PF00107">
    <property type="entry name" value="ADH_zinc_N"/>
    <property type="match status" value="1"/>
</dbReference>
<accession>A0A0D5NJI2</accession>
<dbReference type="InterPro" id="IPR036291">
    <property type="entry name" value="NAD(P)-bd_dom_sf"/>
</dbReference>
<dbReference type="InterPro" id="IPR013149">
    <property type="entry name" value="ADH-like_C"/>
</dbReference>
<organism evidence="2 3">
    <name type="scientific">Paenibacillus beijingensis</name>
    <dbReference type="NCBI Taxonomy" id="1126833"/>
    <lineage>
        <taxon>Bacteria</taxon>
        <taxon>Bacillati</taxon>
        <taxon>Bacillota</taxon>
        <taxon>Bacilli</taxon>
        <taxon>Bacillales</taxon>
        <taxon>Paenibacillaceae</taxon>
        <taxon>Paenibacillus</taxon>
    </lineage>
</organism>
<reference evidence="2 3" key="1">
    <citation type="journal article" date="2015" name="J. Biotechnol.">
        <title>Complete genome sequence of Paenibacillus beijingensis 7188(T) (=DSM 24997(T)), a novel rhizobacterium from jujube garden soil.</title>
        <authorList>
            <person name="Kwak Y."/>
            <person name="Shin J.H."/>
        </authorList>
    </citation>
    <scope>NUCLEOTIDE SEQUENCE [LARGE SCALE GENOMIC DNA]</scope>
    <source>
        <strain evidence="2 3">DSM 24997</strain>
    </source>
</reference>
<dbReference type="CDD" id="cd08276">
    <property type="entry name" value="MDR7"/>
    <property type="match status" value="1"/>
</dbReference>
<dbReference type="GO" id="GO:0016491">
    <property type="term" value="F:oxidoreductase activity"/>
    <property type="evidence" value="ECO:0007669"/>
    <property type="project" value="InterPro"/>
</dbReference>
<dbReference type="InterPro" id="IPR020843">
    <property type="entry name" value="ER"/>
</dbReference>
<dbReference type="RefSeq" id="WP_045670963.1">
    <property type="nucleotide sequence ID" value="NZ_CP011058.1"/>
</dbReference>
<dbReference type="PATRIC" id="fig|1126833.4.peg.3145"/>
<dbReference type="PANTHER" id="PTHR45033:SF2">
    <property type="entry name" value="ZINC-TYPE ALCOHOL DEHYDROGENASE-LIKE PROTEIN C1773.06C"/>
    <property type="match status" value="1"/>
</dbReference>
<dbReference type="SUPFAM" id="SSF50129">
    <property type="entry name" value="GroES-like"/>
    <property type="match status" value="1"/>
</dbReference>
<dbReference type="SMART" id="SM00829">
    <property type="entry name" value="PKS_ER"/>
    <property type="match status" value="1"/>
</dbReference>
<dbReference type="InterPro" id="IPR013154">
    <property type="entry name" value="ADH-like_N"/>
</dbReference>
<dbReference type="SUPFAM" id="SSF51735">
    <property type="entry name" value="NAD(P)-binding Rossmann-fold domains"/>
    <property type="match status" value="1"/>
</dbReference>
<sequence>MKAWQKHHFGLENLKLVDIPIPKPGPKQLLIRVKSVSLNYRDKAIVDGVYWPDLMNKPFVPVSDAAGVVVEAGPEVVRFKEGDRVISHLFTRWTDGAPGENENPYAIGGPNNGGLAEYMLLDEDAAVAAPSSLTDDEASTLPIAGLTAWFSLVEYGKLVPGETVLVQGTGGVSIFGVQIASALGARVIATTSSDEKGERVRALGASEIINYVTRPDWEKAVLELTNGKGVQHILEVAGGESVNRSIEALAPQGHINIIGFLDNMTAKVNLLSLLFKQAQLQGILVGHRKALEAMCKAFDELVIKPVIDTVYSFNDAIQAYKHLNRGAFGKIVIRVAD</sequence>
<dbReference type="InterPro" id="IPR052711">
    <property type="entry name" value="Zinc_ADH-like"/>
</dbReference>
<dbReference type="Gene3D" id="3.90.180.10">
    <property type="entry name" value="Medium-chain alcohol dehydrogenases, catalytic domain"/>
    <property type="match status" value="1"/>
</dbReference>
<dbReference type="Pfam" id="PF08240">
    <property type="entry name" value="ADH_N"/>
    <property type="match status" value="1"/>
</dbReference>
<evidence type="ECO:0000313" key="2">
    <source>
        <dbReference type="EMBL" id="AJY75534.1"/>
    </source>
</evidence>
<dbReference type="AlphaFoldDB" id="A0A0D5NJI2"/>
<dbReference type="OrthoDB" id="9787435at2"/>
<evidence type="ECO:0000259" key="1">
    <source>
        <dbReference type="SMART" id="SM00829"/>
    </source>
</evidence>
<reference evidence="3" key="2">
    <citation type="submission" date="2015-03" db="EMBL/GenBank/DDBJ databases">
        <title>Genome sequence of Paenibacillus beijingensis strain DSM 24997T.</title>
        <authorList>
            <person name="Kwak Y."/>
            <person name="Shin J.-H."/>
        </authorList>
    </citation>
    <scope>NUCLEOTIDE SEQUENCE [LARGE SCALE GENOMIC DNA]</scope>
    <source>
        <strain evidence="3">DSM 24997</strain>
    </source>
</reference>
<dbReference type="HOGENOM" id="CLU_026673_3_4_9"/>
<name>A0A0D5NJI2_9BACL</name>
<feature type="domain" description="Enoyl reductase (ER)" evidence="1">
    <location>
        <begin position="10"/>
        <end position="333"/>
    </location>
</feature>
<dbReference type="Gene3D" id="3.40.50.720">
    <property type="entry name" value="NAD(P)-binding Rossmann-like Domain"/>
    <property type="match status" value="1"/>
</dbReference>
<dbReference type="PANTHER" id="PTHR45033">
    <property type="match status" value="1"/>
</dbReference>
<evidence type="ECO:0000313" key="3">
    <source>
        <dbReference type="Proteomes" id="UP000032633"/>
    </source>
</evidence>
<keyword evidence="3" id="KW-1185">Reference proteome</keyword>
<dbReference type="EMBL" id="CP011058">
    <property type="protein sequence ID" value="AJY75534.1"/>
    <property type="molecule type" value="Genomic_DNA"/>
</dbReference>
<proteinExistence type="predicted"/>
<dbReference type="STRING" id="1126833.VN24_14390"/>
<dbReference type="InterPro" id="IPR011032">
    <property type="entry name" value="GroES-like_sf"/>
</dbReference>
<dbReference type="Proteomes" id="UP000032633">
    <property type="component" value="Chromosome"/>
</dbReference>
<protein>
    <submittedName>
        <fullName evidence="2">Alcohol dehydrogenase</fullName>
    </submittedName>
</protein>
<dbReference type="KEGG" id="pbj:VN24_14390"/>